<dbReference type="Proteomes" id="UP000034883">
    <property type="component" value="Chromosome"/>
</dbReference>
<evidence type="ECO:0000313" key="2">
    <source>
        <dbReference type="EMBL" id="AKF10991.1"/>
    </source>
</evidence>
<gene>
    <name evidence="2" type="ORF">DB32_008140</name>
</gene>
<name>A0A0F6YMF4_9BACT</name>
<dbReference type="STRING" id="927083.DB32_008140"/>
<dbReference type="KEGG" id="samy:DB32_008140"/>
<proteinExistence type="predicted"/>
<sequence>METDGGAVDLGDAGEAPSPAVPFRVSAASHAVVVRRNETATLELAIDRDEGHDTTLAITIDGLPERVLASAPAGVSGESATITFSAEASAEPGDAPITVRVADGDDVVALELYVVVPGDAGAIDTSFGEGGIAVNEEASYSVVGVASDALGRTYAIYGAAEGDAAAVFVRRLDRRGQPDATWNGGAPSRVPLPAASGLSLGGMIVGDDGRVTLLIGASMGGTPHAFFVALDASGAPDEARLEGGTRELGAYGVTGLDQAGDRIAALLSTTGEAGSTGVLQVYEDVAGEPLFTRELPSTTASDVLIDASGRFVVIGSDLVLHGGVVVRVSPDGSIDQSFAAGRRVITSDGAVLLAAGGLMHDGSVLVVGRESAPGSLHPFAARLDDAGELVEAFGDAAGRMRYDAIPGTFRALEVDRATGEAIAVGERDENALLIADITGGGALDPTFVPPAALTGLRASVAVAMTSDRRVLVGTSDGERGHVARLWR</sequence>
<protein>
    <recommendedName>
        <fullName evidence="4">Delta-60 repeat domain-containing protein</fullName>
    </recommendedName>
</protein>
<dbReference type="EMBL" id="CP011125">
    <property type="protein sequence ID" value="AKF10991.1"/>
    <property type="molecule type" value="Genomic_DNA"/>
</dbReference>
<keyword evidence="3" id="KW-1185">Reference proteome</keyword>
<evidence type="ECO:0008006" key="4">
    <source>
        <dbReference type="Google" id="ProtNLM"/>
    </source>
</evidence>
<accession>A0A0F6YMF4</accession>
<reference evidence="2 3" key="1">
    <citation type="submission" date="2015-03" db="EMBL/GenBank/DDBJ databases">
        <title>Genome assembly of Sandaracinus amylolyticus DSM 53668.</title>
        <authorList>
            <person name="Sharma G."/>
            <person name="Subramanian S."/>
        </authorList>
    </citation>
    <scope>NUCLEOTIDE SEQUENCE [LARGE SCALE GENOMIC DNA]</scope>
    <source>
        <strain evidence="2 3">DSM 53668</strain>
    </source>
</reference>
<dbReference type="Gene3D" id="2.80.10.50">
    <property type="match status" value="1"/>
</dbReference>
<dbReference type="SUPFAM" id="SSF75011">
    <property type="entry name" value="3-carboxy-cis,cis-mucoante lactonizing enzyme"/>
    <property type="match status" value="1"/>
</dbReference>
<dbReference type="AlphaFoldDB" id="A0A0F6YMF4"/>
<evidence type="ECO:0000313" key="3">
    <source>
        <dbReference type="Proteomes" id="UP000034883"/>
    </source>
</evidence>
<feature type="region of interest" description="Disordered" evidence="1">
    <location>
        <begin position="1"/>
        <end position="20"/>
    </location>
</feature>
<evidence type="ECO:0000256" key="1">
    <source>
        <dbReference type="SAM" id="MobiDB-lite"/>
    </source>
</evidence>
<organism evidence="2 3">
    <name type="scientific">Sandaracinus amylolyticus</name>
    <dbReference type="NCBI Taxonomy" id="927083"/>
    <lineage>
        <taxon>Bacteria</taxon>
        <taxon>Pseudomonadati</taxon>
        <taxon>Myxococcota</taxon>
        <taxon>Polyangia</taxon>
        <taxon>Polyangiales</taxon>
        <taxon>Sandaracinaceae</taxon>
        <taxon>Sandaracinus</taxon>
    </lineage>
</organism>